<dbReference type="Proteomes" id="UP001187471">
    <property type="component" value="Unassembled WGS sequence"/>
</dbReference>
<feature type="domain" description="GAG-pre-integrase" evidence="2">
    <location>
        <begin position="60"/>
        <end position="128"/>
    </location>
</feature>
<evidence type="ECO:0000259" key="2">
    <source>
        <dbReference type="Pfam" id="PF13976"/>
    </source>
</evidence>
<sequence length="296" mass="32557">MHYGIVRTSSDARHVPELRKNLISLGVLDSNGCSYRAAGGVLRIMKGALIVMKGLKKNSLYLLQGSIVTGAAATASSSDIDSDTTKLWHMRLGHMSERGMDVLSNQGLLGSKKTIKLDFCEHCVFGKQCRVKFSHDVHTTKDEEDGYHSTEENEEPQGQQYSIAINISRRKIRPPQKSLPCWLLLELDCSAEAASLSQSHLPHRLCRCCRKLVAHVAAPAARRSGRCSRCSSLRPLLIASAASPFHLLLGISIKFALVPDDVIAAPLYRCCWATPIEDFWSLSLSLVVTAASFRLI</sequence>
<evidence type="ECO:0000313" key="3">
    <source>
        <dbReference type="EMBL" id="KAK2970349.1"/>
    </source>
</evidence>
<keyword evidence="4" id="KW-1185">Reference proteome</keyword>
<proteinExistence type="predicted"/>
<accession>A0AA88U401</accession>
<comment type="caution">
    <text evidence="3">The sequence shown here is derived from an EMBL/GenBank/DDBJ whole genome shotgun (WGS) entry which is preliminary data.</text>
</comment>
<organism evidence="3 4">
    <name type="scientific">Escallonia rubra</name>
    <dbReference type="NCBI Taxonomy" id="112253"/>
    <lineage>
        <taxon>Eukaryota</taxon>
        <taxon>Viridiplantae</taxon>
        <taxon>Streptophyta</taxon>
        <taxon>Embryophyta</taxon>
        <taxon>Tracheophyta</taxon>
        <taxon>Spermatophyta</taxon>
        <taxon>Magnoliopsida</taxon>
        <taxon>eudicotyledons</taxon>
        <taxon>Gunneridae</taxon>
        <taxon>Pentapetalae</taxon>
        <taxon>asterids</taxon>
        <taxon>campanulids</taxon>
        <taxon>Escalloniales</taxon>
        <taxon>Escalloniaceae</taxon>
        <taxon>Escallonia</taxon>
    </lineage>
</organism>
<gene>
    <name evidence="3" type="ORF">RJ640_003619</name>
</gene>
<name>A0AA88U401_9ASTE</name>
<reference evidence="3" key="1">
    <citation type="submission" date="2022-12" db="EMBL/GenBank/DDBJ databases">
        <title>Draft genome assemblies for two species of Escallonia (Escalloniales).</title>
        <authorList>
            <person name="Chanderbali A."/>
            <person name="Dervinis C."/>
            <person name="Anghel I."/>
            <person name="Soltis D."/>
            <person name="Soltis P."/>
            <person name="Zapata F."/>
        </authorList>
    </citation>
    <scope>NUCLEOTIDE SEQUENCE</scope>
    <source>
        <strain evidence="3">UCBG92.1500</strain>
        <tissue evidence="3">Leaf</tissue>
    </source>
</reference>
<evidence type="ECO:0000313" key="4">
    <source>
        <dbReference type="Proteomes" id="UP001187471"/>
    </source>
</evidence>
<dbReference type="AlphaFoldDB" id="A0AA88U401"/>
<dbReference type="EMBL" id="JAVXUO010002727">
    <property type="protein sequence ID" value="KAK2970349.1"/>
    <property type="molecule type" value="Genomic_DNA"/>
</dbReference>
<protein>
    <recommendedName>
        <fullName evidence="2">GAG-pre-integrase domain-containing protein</fullName>
    </recommendedName>
</protein>
<dbReference type="InterPro" id="IPR025724">
    <property type="entry name" value="GAG-pre-integrase_dom"/>
</dbReference>
<evidence type="ECO:0000256" key="1">
    <source>
        <dbReference type="SAM" id="MobiDB-lite"/>
    </source>
</evidence>
<feature type="compositionally biased region" description="Basic and acidic residues" evidence="1">
    <location>
        <begin position="140"/>
        <end position="151"/>
    </location>
</feature>
<feature type="region of interest" description="Disordered" evidence="1">
    <location>
        <begin position="140"/>
        <end position="160"/>
    </location>
</feature>
<dbReference type="Pfam" id="PF13976">
    <property type="entry name" value="gag_pre-integrs"/>
    <property type="match status" value="1"/>
</dbReference>